<protein>
    <recommendedName>
        <fullName evidence="7">Ribosomal RNA large subunit methyltransferase H</fullName>
        <ecNumber evidence="7">2.1.1.177</ecNumber>
    </recommendedName>
    <alternativeName>
        <fullName evidence="7">23S rRNA (pseudouridine1915-N3)-methyltransferase</fullName>
    </alternativeName>
    <alternativeName>
        <fullName evidence="7">23S rRNA m3Psi1915 methyltransferase</fullName>
    </alternativeName>
    <alternativeName>
        <fullName evidence="7">rRNA (pseudouridine-N3-)-methyltransferase RlmH</fullName>
    </alternativeName>
</protein>
<sequence length="162" mass="18034">MKGSTVHILCVGKMKEKFYIDGAAEYAKRLGAYCRLQITELPEERLPQNPSQAQIDAALEKEAAAVTARLPKGAAVVALCVEGELLSSEKLTARLQKWTDSGRNTLVFLIGSSYGMHPALKARADLRLSMSPMTFPHHLARVMLLEQIYRCFKIEEGSLYHK</sequence>
<comment type="catalytic activity">
    <reaction evidence="7">
        <text>pseudouridine(1915) in 23S rRNA + S-adenosyl-L-methionine = N(3)-methylpseudouridine(1915) in 23S rRNA + S-adenosyl-L-homocysteine + H(+)</text>
        <dbReference type="Rhea" id="RHEA:42752"/>
        <dbReference type="Rhea" id="RHEA-COMP:10221"/>
        <dbReference type="Rhea" id="RHEA-COMP:10222"/>
        <dbReference type="ChEBI" id="CHEBI:15378"/>
        <dbReference type="ChEBI" id="CHEBI:57856"/>
        <dbReference type="ChEBI" id="CHEBI:59789"/>
        <dbReference type="ChEBI" id="CHEBI:65314"/>
        <dbReference type="ChEBI" id="CHEBI:74486"/>
        <dbReference type="EC" id="2.1.1.177"/>
    </reaction>
</comment>
<dbReference type="HAMAP" id="MF_00658">
    <property type="entry name" value="23SrRNA_methyltr_H"/>
    <property type="match status" value="1"/>
</dbReference>
<name>A0ABV1EQG1_9FIRM</name>
<dbReference type="EMBL" id="JBBMFT010000005">
    <property type="protein sequence ID" value="MEQ2456824.1"/>
    <property type="molecule type" value="Genomic_DNA"/>
</dbReference>
<dbReference type="SUPFAM" id="SSF75217">
    <property type="entry name" value="alpha/beta knot"/>
    <property type="match status" value="1"/>
</dbReference>
<dbReference type="PIRSF" id="PIRSF004505">
    <property type="entry name" value="MT_bac"/>
    <property type="match status" value="1"/>
</dbReference>
<accession>A0ABV1EQG1</accession>
<comment type="similarity">
    <text evidence="6 7">Belongs to the RNA methyltransferase RlmH family.</text>
</comment>
<keyword evidence="2 7" id="KW-0698">rRNA processing</keyword>
<organism evidence="8 9">
    <name type="scientific">Flavonifractor hominis</name>
    <dbReference type="NCBI Taxonomy" id="3133178"/>
    <lineage>
        <taxon>Bacteria</taxon>
        <taxon>Bacillati</taxon>
        <taxon>Bacillota</taxon>
        <taxon>Clostridia</taxon>
        <taxon>Eubacteriales</taxon>
        <taxon>Oscillospiraceae</taxon>
        <taxon>Flavonifractor</taxon>
    </lineage>
</organism>
<evidence type="ECO:0000256" key="5">
    <source>
        <dbReference type="ARBA" id="ARBA00022691"/>
    </source>
</evidence>
<evidence type="ECO:0000256" key="7">
    <source>
        <dbReference type="HAMAP-Rule" id="MF_00658"/>
    </source>
</evidence>
<evidence type="ECO:0000313" key="8">
    <source>
        <dbReference type="EMBL" id="MEQ2456824.1"/>
    </source>
</evidence>
<comment type="caution">
    <text evidence="8">The sequence shown here is derived from an EMBL/GenBank/DDBJ whole genome shotgun (WGS) entry which is preliminary data.</text>
</comment>
<dbReference type="Pfam" id="PF02590">
    <property type="entry name" value="SPOUT_MTase"/>
    <property type="match status" value="1"/>
</dbReference>
<keyword evidence="3 7" id="KW-0489">Methyltransferase</keyword>
<dbReference type="InterPro" id="IPR029026">
    <property type="entry name" value="tRNA_m1G_MTases_N"/>
</dbReference>
<reference evidence="8 9" key="1">
    <citation type="submission" date="2024-03" db="EMBL/GenBank/DDBJ databases">
        <title>Human intestinal bacterial collection.</title>
        <authorList>
            <person name="Pauvert C."/>
            <person name="Hitch T.C.A."/>
            <person name="Clavel T."/>
        </authorList>
    </citation>
    <scope>NUCLEOTIDE SEQUENCE [LARGE SCALE GENOMIC DNA]</scope>
    <source>
        <strain evidence="8 9">CLA-AP-H34</strain>
    </source>
</reference>
<feature type="binding site" evidence="7">
    <location>
        <position position="79"/>
    </location>
    <ligand>
        <name>S-adenosyl-L-methionine</name>
        <dbReference type="ChEBI" id="CHEBI:59789"/>
    </ligand>
</feature>
<dbReference type="CDD" id="cd18081">
    <property type="entry name" value="RlmH-like"/>
    <property type="match status" value="1"/>
</dbReference>
<dbReference type="NCBIfam" id="NF000985">
    <property type="entry name" value="PRK00103.1-3"/>
    <property type="match status" value="1"/>
</dbReference>
<dbReference type="InterPro" id="IPR029028">
    <property type="entry name" value="Alpha/beta_knot_MTases"/>
</dbReference>
<evidence type="ECO:0000256" key="1">
    <source>
        <dbReference type="ARBA" id="ARBA00022490"/>
    </source>
</evidence>
<dbReference type="RefSeq" id="WP_349140534.1">
    <property type="nucleotide sequence ID" value="NZ_JBBMFT010000005.1"/>
</dbReference>
<evidence type="ECO:0000256" key="6">
    <source>
        <dbReference type="ARBA" id="ARBA00038303"/>
    </source>
</evidence>
<evidence type="ECO:0000256" key="2">
    <source>
        <dbReference type="ARBA" id="ARBA00022552"/>
    </source>
</evidence>
<feature type="binding site" evidence="7">
    <location>
        <position position="111"/>
    </location>
    <ligand>
        <name>S-adenosyl-L-methionine</name>
        <dbReference type="ChEBI" id="CHEBI:59789"/>
    </ligand>
</feature>
<keyword evidence="9" id="KW-1185">Reference proteome</keyword>
<keyword evidence="4 7" id="KW-0808">Transferase</keyword>
<comment type="subcellular location">
    <subcellularLocation>
        <location evidence="7">Cytoplasm</location>
    </subcellularLocation>
</comment>
<evidence type="ECO:0000256" key="3">
    <source>
        <dbReference type="ARBA" id="ARBA00022603"/>
    </source>
</evidence>
<proteinExistence type="inferred from homology"/>
<dbReference type="Proteomes" id="UP001440599">
    <property type="component" value="Unassembled WGS sequence"/>
</dbReference>
<dbReference type="Gene3D" id="3.40.1280.10">
    <property type="match status" value="1"/>
</dbReference>
<comment type="function">
    <text evidence="7">Specifically methylates the pseudouridine at position 1915 (m3Psi1915) in 23S rRNA.</text>
</comment>
<dbReference type="InterPro" id="IPR003742">
    <property type="entry name" value="RlmH-like"/>
</dbReference>
<dbReference type="PANTHER" id="PTHR33603:SF1">
    <property type="entry name" value="RIBOSOMAL RNA LARGE SUBUNIT METHYLTRANSFERASE H"/>
    <property type="match status" value="1"/>
</dbReference>
<gene>
    <name evidence="7 8" type="primary">rlmH</name>
    <name evidence="8" type="ORF">WMO45_09840</name>
</gene>
<dbReference type="PANTHER" id="PTHR33603">
    <property type="entry name" value="METHYLTRANSFERASE"/>
    <property type="match status" value="1"/>
</dbReference>
<comment type="subunit">
    <text evidence="7">Homodimer.</text>
</comment>
<evidence type="ECO:0000313" key="9">
    <source>
        <dbReference type="Proteomes" id="UP001440599"/>
    </source>
</evidence>
<feature type="binding site" evidence="7">
    <location>
        <begin position="130"/>
        <end position="135"/>
    </location>
    <ligand>
        <name>S-adenosyl-L-methionine</name>
        <dbReference type="ChEBI" id="CHEBI:59789"/>
    </ligand>
</feature>
<keyword evidence="1 7" id="KW-0963">Cytoplasm</keyword>
<keyword evidence="5 7" id="KW-0949">S-adenosyl-L-methionine</keyword>
<dbReference type="GO" id="GO:0008168">
    <property type="term" value="F:methyltransferase activity"/>
    <property type="evidence" value="ECO:0007669"/>
    <property type="project" value="UniProtKB-KW"/>
</dbReference>
<dbReference type="EC" id="2.1.1.177" evidence="7"/>
<dbReference type="GO" id="GO:0032259">
    <property type="term" value="P:methylation"/>
    <property type="evidence" value="ECO:0007669"/>
    <property type="project" value="UniProtKB-KW"/>
</dbReference>
<evidence type="ECO:0000256" key="4">
    <source>
        <dbReference type="ARBA" id="ARBA00022679"/>
    </source>
</evidence>